<gene>
    <name evidence="1" type="ORF">ABID21_004877</name>
</gene>
<evidence type="ECO:0000313" key="2">
    <source>
        <dbReference type="Proteomes" id="UP001549031"/>
    </source>
</evidence>
<dbReference type="EMBL" id="JBEPLJ010000031">
    <property type="protein sequence ID" value="MET3588739.1"/>
    <property type="molecule type" value="Genomic_DNA"/>
</dbReference>
<comment type="caution">
    <text evidence="1">The sequence shown here is derived from an EMBL/GenBank/DDBJ whole genome shotgun (WGS) entry which is preliminary data.</text>
</comment>
<proteinExistence type="predicted"/>
<reference evidence="1 2" key="1">
    <citation type="submission" date="2024-06" db="EMBL/GenBank/DDBJ databases">
        <title>Genomic Encyclopedia of Type Strains, Phase IV (KMG-IV): sequencing the most valuable type-strain genomes for metagenomic binning, comparative biology and taxonomic classification.</title>
        <authorList>
            <person name="Goeker M."/>
        </authorList>
    </citation>
    <scope>NUCLEOTIDE SEQUENCE [LARGE SCALE GENOMIC DNA]</scope>
    <source>
        <strain evidence="1 2">DSM 105042</strain>
    </source>
</reference>
<dbReference type="Proteomes" id="UP001549031">
    <property type="component" value="Unassembled WGS sequence"/>
</dbReference>
<accession>A0ABV2HDZ2</accession>
<sequence>MGEFGGNGVGNGCPIDASLPESEDIIPVRIFTSPATSLRKNRSRW</sequence>
<evidence type="ECO:0000313" key="1">
    <source>
        <dbReference type="EMBL" id="MET3588739.1"/>
    </source>
</evidence>
<protein>
    <submittedName>
        <fullName evidence="1">Uncharacterized protein</fullName>
    </submittedName>
</protein>
<organism evidence="1 2">
    <name type="scientific">Pseudorhizobium tarimense</name>
    <dbReference type="NCBI Taxonomy" id="1079109"/>
    <lineage>
        <taxon>Bacteria</taxon>
        <taxon>Pseudomonadati</taxon>
        <taxon>Pseudomonadota</taxon>
        <taxon>Alphaproteobacteria</taxon>
        <taxon>Hyphomicrobiales</taxon>
        <taxon>Rhizobiaceae</taxon>
        <taxon>Rhizobium/Agrobacterium group</taxon>
        <taxon>Pseudorhizobium</taxon>
    </lineage>
</organism>
<name>A0ABV2HDZ2_9HYPH</name>
<keyword evidence="2" id="KW-1185">Reference proteome</keyword>